<dbReference type="Pfam" id="PF03083">
    <property type="entry name" value="MtN3_slv"/>
    <property type="match status" value="1"/>
</dbReference>
<dbReference type="GO" id="GO:0016020">
    <property type="term" value="C:membrane"/>
    <property type="evidence" value="ECO:0007669"/>
    <property type="project" value="InterPro"/>
</dbReference>
<dbReference type="Proteomes" id="UP000176527">
    <property type="component" value="Unassembled WGS sequence"/>
</dbReference>
<name>A0A1F5KA60_9BACT</name>
<organism evidence="2 3">
    <name type="scientific">Candidatus Daviesbacteria bacterium RIFCSPHIGHO2_12_FULL_37_11</name>
    <dbReference type="NCBI Taxonomy" id="1797777"/>
    <lineage>
        <taxon>Bacteria</taxon>
        <taxon>Candidatus Daviesiibacteriota</taxon>
    </lineage>
</organism>
<keyword evidence="1" id="KW-0812">Transmembrane</keyword>
<protein>
    <recommendedName>
        <fullName evidence="4">Sugar transporter SemiSWEET</fullName>
    </recommendedName>
</protein>
<feature type="transmembrane region" description="Helical" evidence="1">
    <location>
        <begin position="28"/>
        <end position="48"/>
    </location>
</feature>
<evidence type="ECO:0000313" key="2">
    <source>
        <dbReference type="EMBL" id="OGE37695.1"/>
    </source>
</evidence>
<keyword evidence="1" id="KW-1133">Transmembrane helix</keyword>
<keyword evidence="1" id="KW-0472">Membrane</keyword>
<feature type="transmembrane region" description="Helical" evidence="1">
    <location>
        <begin position="82"/>
        <end position="103"/>
    </location>
</feature>
<comment type="caution">
    <text evidence="2">The sequence shown here is derived from an EMBL/GenBank/DDBJ whole genome shotgun (WGS) entry which is preliminary data.</text>
</comment>
<dbReference type="InterPro" id="IPR004316">
    <property type="entry name" value="SWEET_rpt"/>
</dbReference>
<accession>A0A1F5KA60</accession>
<proteinExistence type="predicted"/>
<reference evidence="2 3" key="1">
    <citation type="journal article" date="2016" name="Nat. Commun.">
        <title>Thousands of microbial genomes shed light on interconnected biogeochemical processes in an aquifer system.</title>
        <authorList>
            <person name="Anantharaman K."/>
            <person name="Brown C.T."/>
            <person name="Hug L.A."/>
            <person name="Sharon I."/>
            <person name="Castelle C.J."/>
            <person name="Probst A.J."/>
            <person name="Thomas B.C."/>
            <person name="Singh A."/>
            <person name="Wilkins M.J."/>
            <person name="Karaoz U."/>
            <person name="Brodie E.L."/>
            <person name="Williams K.H."/>
            <person name="Hubbard S.S."/>
            <person name="Banfield J.F."/>
        </authorList>
    </citation>
    <scope>NUCLEOTIDE SEQUENCE [LARGE SCALE GENOMIC DNA]</scope>
</reference>
<gene>
    <name evidence="2" type="ORF">A3F00_04565</name>
</gene>
<dbReference type="Gene3D" id="1.20.1280.290">
    <property type="match status" value="1"/>
</dbReference>
<sequence>MNIGLHHFLHSQSIEHHPTFCKFIDRTIYGVGLFGVAIIIPQILKIWVEKQTDGVSVATWIGFLVSSVFWLLYGVIHKQKPIIITNVAAILAHTSVIVGILLFR</sequence>
<evidence type="ECO:0008006" key="4">
    <source>
        <dbReference type="Google" id="ProtNLM"/>
    </source>
</evidence>
<evidence type="ECO:0000313" key="3">
    <source>
        <dbReference type="Proteomes" id="UP000176527"/>
    </source>
</evidence>
<evidence type="ECO:0000256" key="1">
    <source>
        <dbReference type="SAM" id="Phobius"/>
    </source>
</evidence>
<feature type="transmembrane region" description="Helical" evidence="1">
    <location>
        <begin position="55"/>
        <end position="76"/>
    </location>
</feature>
<dbReference type="AlphaFoldDB" id="A0A1F5KA60"/>
<dbReference type="EMBL" id="MFDE01000038">
    <property type="protein sequence ID" value="OGE37695.1"/>
    <property type="molecule type" value="Genomic_DNA"/>
</dbReference>